<dbReference type="EMBL" id="CM051404">
    <property type="protein sequence ID" value="KAJ4706753.1"/>
    <property type="molecule type" value="Genomic_DNA"/>
</dbReference>
<keyword evidence="1" id="KW-0645">Protease</keyword>
<dbReference type="Proteomes" id="UP001164539">
    <property type="component" value="Chromosome 11"/>
</dbReference>
<proteinExistence type="predicted"/>
<sequence length="318" mass="36244">MLRWMATKKNIRDGIITTHVLSPSTIEPIDDQRTQPYYIQVVGIVGVDEGDYGGAILMDDPTPADTRHMDDAADISPLVAPGTDELSTPPAPAVDHTVTSSLTPLRPKKRSRPRRPSHQMEYREELLADEPFRRATDTQPHRYDIAQHLTQLRDDFQAFSKRQDEAAQRQQDNIRQLIDQIQGILCPDVSQPNIIQTALQVTYRGYLSRTLAEGTFYPNSGIEAFVTGRHYRLHRDWIQVDVVYLLITLGGSHWVACEIHLRRRAITVYDSLPSAHGDDVLDTAIQPLCIYIPYLLDQTGFYRYRTDVIQSLEAFTYI</sequence>
<keyword evidence="2" id="KW-1185">Reference proteome</keyword>
<comment type="caution">
    <text evidence="1">The sequence shown here is derived from an EMBL/GenBank/DDBJ whole genome shotgun (WGS) entry which is preliminary data.</text>
</comment>
<evidence type="ECO:0000313" key="2">
    <source>
        <dbReference type="Proteomes" id="UP001164539"/>
    </source>
</evidence>
<evidence type="ECO:0000313" key="1">
    <source>
        <dbReference type="EMBL" id="KAJ4706753.1"/>
    </source>
</evidence>
<protein>
    <submittedName>
        <fullName evidence="1">Ulp1 protease family, C-terminal catalytic domain containing protein</fullName>
    </submittedName>
</protein>
<organism evidence="1 2">
    <name type="scientific">Melia azedarach</name>
    <name type="common">Chinaberry tree</name>
    <dbReference type="NCBI Taxonomy" id="155640"/>
    <lineage>
        <taxon>Eukaryota</taxon>
        <taxon>Viridiplantae</taxon>
        <taxon>Streptophyta</taxon>
        <taxon>Embryophyta</taxon>
        <taxon>Tracheophyta</taxon>
        <taxon>Spermatophyta</taxon>
        <taxon>Magnoliopsida</taxon>
        <taxon>eudicotyledons</taxon>
        <taxon>Gunneridae</taxon>
        <taxon>Pentapetalae</taxon>
        <taxon>rosids</taxon>
        <taxon>malvids</taxon>
        <taxon>Sapindales</taxon>
        <taxon>Meliaceae</taxon>
        <taxon>Melia</taxon>
    </lineage>
</organism>
<accession>A0ACC1X6N4</accession>
<keyword evidence="1" id="KW-0378">Hydrolase</keyword>
<reference evidence="1 2" key="1">
    <citation type="journal article" date="2023" name="Science">
        <title>Complex scaffold remodeling in plant triterpene biosynthesis.</title>
        <authorList>
            <person name="De La Pena R."/>
            <person name="Hodgson H."/>
            <person name="Liu J.C."/>
            <person name="Stephenson M.J."/>
            <person name="Martin A.C."/>
            <person name="Owen C."/>
            <person name="Harkess A."/>
            <person name="Leebens-Mack J."/>
            <person name="Jimenez L.E."/>
            <person name="Osbourn A."/>
            <person name="Sattely E.S."/>
        </authorList>
    </citation>
    <scope>NUCLEOTIDE SEQUENCE [LARGE SCALE GENOMIC DNA]</scope>
    <source>
        <strain evidence="2">cv. JPN11</strain>
        <tissue evidence="1">Leaf</tissue>
    </source>
</reference>
<gene>
    <name evidence="1" type="ORF">OWV82_020370</name>
</gene>
<name>A0ACC1X6N4_MELAZ</name>